<reference evidence="3 4" key="1">
    <citation type="journal article" date="2021" name="Sci. Rep.">
        <title>Genome sequencing of the multicellular alga Astrephomene provides insights into convergent evolution of germ-soma differentiation.</title>
        <authorList>
            <person name="Yamashita S."/>
            <person name="Yamamoto K."/>
            <person name="Matsuzaki R."/>
            <person name="Suzuki S."/>
            <person name="Yamaguchi H."/>
            <person name="Hirooka S."/>
            <person name="Minakuchi Y."/>
            <person name="Miyagishima S."/>
            <person name="Kawachi M."/>
            <person name="Toyoda A."/>
            <person name="Nozaki H."/>
        </authorList>
    </citation>
    <scope>NUCLEOTIDE SEQUENCE [LARGE SCALE GENOMIC DNA]</scope>
    <source>
        <strain evidence="3 4">NIES-4017</strain>
    </source>
</reference>
<keyword evidence="4" id="KW-1185">Reference proteome</keyword>
<feature type="non-terminal residue" evidence="3">
    <location>
        <position position="125"/>
    </location>
</feature>
<protein>
    <submittedName>
        <fullName evidence="3">Uncharacterized protein</fullName>
    </submittedName>
</protein>
<feature type="chain" id="PRO_5042146563" evidence="2">
    <location>
        <begin position="21"/>
        <end position="125"/>
    </location>
</feature>
<dbReference type="Proteomes" id="UP001054857">
    <property type="component" value="Unassembled WGS sequence"/>
</dbReference>
<evidence type="ECO:0000256" key="1">
    <source>
        <dbReference type="SAM" id="MobiDB-lite"/>
    </source>
</evidence>
<feature type="region of interest" description="Disordered" evidence="1">
    <location>
        <begin position="105"/>
        <end position="125"/>
    </location>
</feature>
<feature type="signal peptide" evidence="2">
    <location>
        <begin position="1"/>
        <end position="20"/>
    </location>
</feature>
<organism evidence="3 4">
    <name type="scientific">Astrephomene gubernaculifera</name>
    <dbReference type="NCBI Taxonomy" id="47775"/>
    <lineage>
        <taxon>Eukaryota</taxon>
        <taxon>Viridiplantae</taxon>
        <taxon>Chlorophyta</taxon>
        <taxon>core chlorophytes</taxon>
        <taxon>Chlorophyceae</taxon>
        <taxon>CS clade</taxon>
        <taxon>Chlamydomonadales</taxon>
        <taxon>Astrephomenaceae</taxon>
        <taxon>Astrephomene</taxon>
    </lineage>
</organism>
<dbReference type="EMBL" id="BMAR01000034">
    <property type="protein sequence ID" value="GFR49975.1"/>
    <property type="molecule type" value="Genomic_DNA"/>
</dbReference>
<evidence type="ECO:0000313" key="3">
    <source>
        <dbReference type="EMBL" id="GFR49975.1"/>
    </source>
</evidence>
<evidence type="ECO:0000313" key="4">
    <source>
        <dbReference type="Proteomes" id="UP001054857"/>
    </source>
</evidence>
<keyword evidence="2" id="KW-0732">Signal</keyword>
<evidence type="ECO:0000256" key="2">
    <source>
        <dbReference type="SAM" id="SignalP"/>
    </source>
</evidence>
<dbReference type="AlphaFoldDB" id="A0AAD3DXP6"/>
<accession>A0AAD3DXP6</accession>
<sequence length="125" mass="13930">FNMMPLLVPVSVLPVPLFMGSGCHFSNQCLQRAAYAHAERLLAHRRGCERYRDAVAFTAWKLQRRMKRDVGYKMWALYNDCTTLYTLYWRVCCLLTAISRLVNISSSSGSSSGASDGGGSPWGGD</sequence>
<feature type="compositionally biased region" description="Low complexity" evidence="1">
    <location>
        <begin position="105"/>
        <end position="114"/>
    </location>
</feature>
<name>A0AAD3DXP6_9CHLO</name>
<proteinExistence type="predicted"/>
<feature type="compositionally biased region" description="Gly residues" evidence="1">
    <location>
        <begin position="115"/>
        <end position="125"/>
    </location>
</feature>
<comment type="caution">
    <text evidence="3">The sequence shown here is derived from an EMBL/GenBank/DDBJ whole genome shotgun (WGS) entry which is preliminary data.</text>
</comment>
<gene>
    <name evidence="3" type="ORF">Agub_g12116</name>
</gene>